<keyword evidence="1" id="KW-1185">Reference proteome</keyword>
<dbReference type="Proteomes" id="UP000095287">
    <property type="component" value="Unplaced"/>
</dbReference>
<sequence length="66" mass="7701">MDFNVLLTTLWPRHLLLQTPLDKTESMVHRIQATSQNTDNPTFFPSPSYKHLRRDAVPKFYLATSI</sequence>
<dbReference type="AlphaFoldDB" id="A0A1I8A276"/>
<evidence type="ECO:0000313" key="1">
    <source>
        <dbReference type="Proteomes" id="UP000095287"/>
    </source>
</evidence>
<dbReference type="WBParaSite" id="L893_g31944.t1">
    <property type="protein sequence ID" value="L893_g31944.t1"/>
    <property type="gene ID" value="L893_g31944"/>
</dbReference>
<reference evidence="2" key="1">
    <citation type="submission" date="2016-11" db="UniProtKB">
        <authorList>
            <consortium name="WormBaseParasite"/>
        </authorList>
    </citation>
    <scope>IDENTIFICATION</scope>
</reference>
<organism evidence="1 2">
    <name type="scientific">Steinernema glaseri</name>
    <dbReference type="NCBI Taxonomy" id="37863"/>
    <lineage>
        <taxon>Eukaryota</taxon>
        <taxon>Metazoa</taxon>
        <taxon>Ecdysozoa</taxon>
        <taxon>Nematoda</taxon>
        <taxon>Chromadorea</taxon>
        <taxon>Rhabditida</taxon>
        <taxon>Tylenchina</taxon>
        <taxon>Panagrolaimomorpha</taxon>
        <taxon>Strongyloidoidea</taxon>
        <taxon>Steinernematidae</taxon>
        <taxon>Steinernema</taxon>
    </lineage>
</organism>
<accession>A0A1I8A276</accession>
<proteinExistence type="predicted"/>
<name>A0A1I8A276_9BILA</name>
<protein>
    <submittedName>
        <fullName evidence="2">Ovule protein</fullName>
    </submittedName>
</protein>
<evidence type="ECO:0000313" key="2">
    <source>
        <dbReference type="WBParaSite" id="L893_g31944.t1"/>
    </source>
</evidence>